<reference evidence="1 2" key="1">
    <citation type="journal article" date="2016" name="Nat. Commun.">
        <title>Ectomycorrhizal ecology is imprinted in the genome of the dominant symbiotic fungus Cenococcum geophilum.</title>
        <authorList>
            <consortium name="DOE Joint Genome Institute"/>
            <person name="Peter M."/>
            <person name="Kohler A."/>
            <person name="Ohm R.A."/>
            <person name="Kuo A."/>
            <person name="Krutzmann J."/>
            <person name="Morin E."/>
            <person name="Arend M."/>
            <person name="Barry K.W."/>
            <person name="Binder M."/>
            <person name="Choi C."/>
            <person name="Clum A."/>
            <person name="Copeland A."/>
            <person name="Grisel N."/>
            <person name="Haridas S."/>
            <person name="Kipfer T."/>
            <person name="LaButti K."/>
            <person name="Lindquist E."/>
            <person name="Lipzen A."/>
            <person name="Maire R."/>
            <person name="Meier B."/>
            <person name="Mihaltcheva S."/>
            <person name="Molinier V."/>
            <person name="Murat C."/>
            <person name="Poggeler S."/>
            <person name="Quandt C.A."/>
            <person name="Sperisen C."/>
            <person name="Tritt A."/>
            <person name="Tisserant E."/>
            <person name="Crous P.W."/>
            <person name="Henrissat B."/>
            <person name="Nehls U."/>
            <person name="Egli S."/>
            <person name="Spatafora J.W."/>
            <person name="Grigoriev I.V."/>
            <person name="Martin F.M."/>
        </authorList>
    </citation>
    <scope>NUCLEOTIDE SEQUENCE [LARGE SCALE GENOMIC DNA]</scope>
    <source>
        <strain evidence="1 2">CBS 207.34</strain>
    </source>
</reference>
<proteinExistence type="predicted"/>
<sequence>MANATVRHRKQFSSCDSCRLSRVSCDASKKSNLWMNTRKRSPAKDGHSAADIPAVELLTNQSQVTNINKETSIASDLIAEAMTIHEGLWQIYQQHFEVLFGTWVGFSPCLDGYDLGSFCCRESNSSLDDLANSGTHPNTICISRLCVTLDKWISEGQGTHQCVANRASESRDADPKEEKQIRLSLIQAVHCFSARWLYLLDNTSIQPLCYDTLARQFWRTARRDMLKVINRTCYRSVLTLLLFGMTPLPVGLGKEEEIDGLSGQLCLQTALGKLHELRARQKTCQFSGFKVLVSVDPGPLDNIADENTAMEFMGAESAAYFAGIIFDTSTSLTLNSRSLLSSGLLGFDTEPVFRLVKTHSRIFHENTKEWRQNGFEISNKNTSRIATAAGMWKLFVWKMIAVFKEALRDGYDDEMVGRVYTAVLDAINQFGTTYNPLMAVCERGLQFLDWRPKFEWYSIMLHYHMGILILVDAIEAAGCTDLLSKLEKTRRESEHGVINTLKFGLEAKCLIRGAKRTVNAVTQTNQVPTSKDTTSFLAIDPYPHHVVAAAQLVSKAIMREYTAGRIGVDAFINLRETLVSALQHLPDCSKSVQTAREQLHKTMFEVTLGLNDGGYAQTSVNFRMTPHDYGLTESGNGQKHITESTSRRETLLPDHVINTKRTLELQGIQDLITAINSAGLDRLNY</sequence>
<dbReference type="GO" id="GO:0000981">
    <property type="term" value="F:DNA-binding transcription factor activity, RNA polymerase II-specific"/>
    <property type="evidence" value="ECO:0007669"/>
    <property type="project" value="InterPro"/>
</dbReference>
<name>A0A8E2F6A3_9PEZI</name>
<dbReference type="EMBL" id="KV749094">
    <property type="protein sequence ID" value="OCL11214.1"/>
    <property type="molecule type" value="Genomic_DNA"/>
</dbReference>
<gene>
    <name evidence="1" type="ORF">AOQ84DRAFT_437850</name>
</gene>
<dbReference type="Proteomes" id="UP000250140">
    <property type="component" value="Unassembled WGS sequence"/>
</dbReference>
<protein>
    <submittedName>
        <fullName evidence="1">Uncharacterized protein</fullName>
    </submittedName>
</protein>
<dbReference type="InterPro" id="IPR036864">
    <property type="entry name" value="Zn2-C6_fun-type_DNA-bd_sf"/>
</dbReference>
<evidence type="ECO:0000313" key="2">
    <source>
        <dbReference type="Proteomes" id="UP000250140"/>
    </source>
</evidence>
<dbReference type="Gene3D" id="4.10.240.10">
    <property type="entry name" value="Zn(2)-C6 fungal-type DNA-binding domain"/>
    <property type="match status" value="1"/>
</dbReference>
<evidence type="ECO:0000313" key="1">
    <source>
        <dbReference type="EMBL" id="OCL11214.1"/>
    </source>
</evidence>
<dbReference type="OrthoDB" id="5958943at2759"/>
<keyword evidence="2" id="KW-1185">Reference proteome</keyword>
<dbReference type="AlphaFoldDB" id="A0A8E2F6A3"/>
<organism evidence="1 2">
    <name type="scientific">Glonium stellatum</name>
    <dbReference type="NCBI Taxonomy" id="574774"/>
    <lineage>
        <taxon>Eukaryota</taxon>
        <taxon>Fungi</taxon>
        <taxon>Dikarya</taxon>
        <taxon>Ascomycota</taxon>
        <taxon>Pezizomycotina</taxon>
        <taxon>Dothideomycetes</taxon>
        <taxon>Pleosporomycetidae</taxon>
        <taxon>Gloniales</taxon>
        <taxon>Gloniaceae</taxon>
        <taxon>Glonium</taxon>
    </lineage>
</organism>
<dbReference type="GO" id="GO:0008270">
    <property type="term" value="F:zinc ion binding"/>
    <property type="evidence" value="ECO:0007669"/>
    <property type="project" value="InterPro"/>
</dbReference>
<accession>A0A8E2F6A3</accession>